<dbReference type="InterPro" id="IPR029314">
    <property type="entry name" value="FANCI_S4"/>
</dbReference>
<evidence type="ECO:0000259" key="5">
    <source>
        <dbReference type="Pfam" id="PF14677"/>
    </source>
</evidence>
<feature type="compositionally biased region" description="Low complexity" evidence="2">
    <location>
        <begin position="807"/>
        <end position="817"/>
    </location>
</feature>
<name>A0A9Q1BZL1_HOLLE</name>
<feature type="compositionally biased region" description="Polar residues" evidence="2">
    <location>
        <begin position="793"/>
        <end position="806"/>
    </location>
</feature>
<feature type="domain" description="FANCI helical" evidence="8">
    <location>
        <begin position="558"/>
        <end position="796"/>
    </location>
</feature>
<feature type="domain" description="FANCI solenoid 2" evidence="4">
    <location>
        <begin position="378"/>
        <end position="537"/>
    </location>
</feature>
<evidence type="ECO:0000256" key="1">
    <source>
        <dbReference type="SAM" id="Coils"/>
    </source>
</evidence>
<feature type="domain" description="FANCI helical" evidence="7">
    <location>
        <begin position="283"/>
        <end position="364"/>
    </location>
</feature>
<evidence type="ECO:0000313" key="10">
    <source>
        <dbReference type="Proteomes" id="UP001152320"/>
    </source>
</evidence>
<dbReference type="Pfam" id="PF14680">
    <property type="entry name" value="FANCI_HD2"/>
    <property type="match status" value="1"/>
</dbReference>
<evidence type="ECO:0000259" key="4">
    <source>
        <dbReference type="Pfam" id="PF14676"/>
    </source>
</evidence>
<keyword evidence="10" id="KW-1185">Reference proteome</keyword>
<dbReference type="OrthoDB" id="195089at2759"/>
<feature type="compositionally biased region" description="Acidic residues" evidence="2">
    <location>
        <begin position="1331"/>
        <end position="1344"/>
    </location>
</feature>
<gene>
    <name evidence="9" type="ORF">HOLleu_19672</name>
</gene>
<dbReference type="InterPro" id="IPR029312">
    <property type="entry name" value="FANCI_HD2"/>
</dbReference>
<evidence type="ECO:0000313" key="9">
    <source>
        <dbReference type="EMBL" id="KAJ8035861.1"/>
    </source>
</evidence>
<dbReference type="Pfam" id="PF14676">
    <property type="entry name" value="FANCI_S2"/>
    <property type="match status" value="1"/>
</dbReference>
<dbReference type="Pfam" id="PF14678">
    <property type="entry name" value="FANCI_S4"/>
    <property type="match status" value="1"/>
</dbReference>
<dbReference type="Proteomes" id="UP001152320">
    <property type="component" value="Chromosome 9"/>
</dbReference>
<feature type="coiled-coil region" evidence="1">
    <location>
        <begin position="683"/>
        <end position="731"/>
    </location>
</feature>
<evidence type="ECO:0000259" key="7">
    <source>
        <dbReference type="Pfam" id="PF14679"/>
    </source>
</evidence>
<dbReference type="InterPro" id="IPR029308">
    <property type="entry name" value="FANCI_S1"/>
</dbReference>
<dbReference type="PANTHER" id="PTHR21818:SF0">
    <property type="entry name" value="FANCONI ANEMIA GROUP I PROTEIN"/>
    <property type="match status" value="1"/>
</dbReference>
<dbReference type="InterPro" id="IPR029313">
    <property type="entry name" value="FANCI_S3"/>
</dbReference>
<dbReference type="Pfam" id="PF14679">
    <property type="entry name" value="FANCI_HD1"/>
    <property type="match status" value="1"/>
</dbReference>
<dbReference type="Pfam" id="PF14677">
    <property type="entry name" value="FANCI_S3"/>
    <property type="match status" value="1"/>
</dbReference>
<dbReference type="Pfam" id="PF14675">
    <property type="entry name" value="FANCI_S1"/>
    <property type="match status" value="1"/>
</dbReference>
<reference evidence="9" key="1">
    <citation type="submission" date="2021-10" db="EMBL/GenBank/DDBJ databases">
        <title>Tropical sea cucumber genome reveals ecological adaptation and Cuvierian tubules defense mechanism.</title>
        <authorList>
            <person name="Chen T."/>
        </authorList>
    </citation>
    <scope>NUCLEOTIDE SEQUENCE</scope>
    <source>
        <strain evidence="9">Nanhai2018</strain>
        <tissue evidence="9">Muscle</tissue>
    </source>
</reference>
<feature type="domain" description="FANCI solenoid 3" evidence="5">
    <location>
        <begin position="821"/>
        <end position="1040"/>
    </location>
</feature>
<feature type="domain" description="FANCI solenoid 1" evidence="3">
    <location>
        <begin position="79"/>
        <end position="277"/>
    </location>
</feature>
<organism evidence="9 10">
    <name type="scientific">Holothuria leucospilota</name>
    <name type="common">Black long sea cucumber</name>
    <name type="synonym">Mertensiothuria leucospilota</name>
    <dbReference type="NCBI Taxonomy" id="206669"/>
    <lineage>
        <taxon>Eukaryota</taxon>
        <taxon>Metazoa</taxon>
        <taxon>Echinodermata</taxon>
        <taxon>Eleutherozoa</taxon>
        <taxon>Echinozoa</taxon>
        <taxon>Holothuroidea</taxon>
        <taxon>Aspidochirotacea</taxon>
        <taxon>Aspidochirotida</taxon>
        <taxon>Holothuriidae</taxon>
        <taxon>Holothuria</taxon>
    </lineage>
</organism>
<sequence length="1354" mass="151983">MEKKIIRLNEAGQSESLATLVKDLTEEQISDMLRKYAALGKMEGVSLLKGIFRGCASQEQKSLPFRVTFTLLRDDIPKDRLAIEMTGILLMEADFQSCACLIDVVNCFIESMKGNDDIGPRVYDVFPKVLSTLASKQSISFENNHMTGSQFKSHVLNSLCSGRWESHTAVHLTEMFHKDIPMSEDEVTFVVDKVLRMLGKVDLQQLPALIYQLMLLDAKGPKRKALPGICLFMSELDEKHKAKEGKEDDCDIVSDELPETLNMTEATIITHVTFAMKVKQERAKEFLQFLKTGQQSNPGIIFSPFVIALSVSVAQIPRFEEPIMEVLKTTIFRNFRDAEKINTCGWMSDFVPKPCDVTSTLCETAKRDFSTTGLEQVSHGLVQLAFSLMESYGPKNAPFGKGKPLPLKGANRKTCDLAIKILQHLFKGSESLQVDILEQTVNSFLTNMSGVCTHYVDLFQALVQTSPFAILSCLNKMREMLDYLSRLSPYTAKGILQALQPLMKLNISLKDSLMLLLRKAMFARQLESRKIAVLGYLQILKHFQVFGSLPLSQPCSQGMMGAFSSQVTSVEVHSSQKQPANYEALVCAEILSNLRRCLTQQSEVRRTLYQVGLYGVVCHNSKLLGPVLKLLLTQLQIYVDSDEDAQPPIKLEPTIVTQGEKVVLVEPMSALLQSLIQCTMKAKKTLKARAADIIDDVDEEEEDDETLEEVLERVTKTMNSLKKRLLDSEMEDFQLDKSADFSATTTVGAKNTLLATQLIDIYDSLMEYTLTEDVLSTESADETLKLFSHRSQVHSTMSEKANQGNNSKTSKPSKKVSPSHLSLHCLTQTMNSLFGDPLINEEAALKLKDNVDLCHFLVSVSLEKLREMKDGVHLMDNLVGSKEKVFQALCVFARVFLDQVNTSLYARTQPSAKRKAITALSLEGLDVTVTMVCEQFKPQLADFLQDLEPSVTNDGVSVQDSIHMLMKKLQRMLIDVLTSDPDVRFISLKDAVNFCNIFDTLSKELNKESEQLTQVQTWTTKVCTDHAVDEPVMAKKLFSLHWDFTRKMKSGASVIRSVAQDLHSQIGDIDQEVEVENRTHFALVNAKTSQQCILTLLSWSDQLVEEVMWLLNQKISQVGNNSLFNSEKQSDDDEDGRENFDKVICTQLGLLINSFHELVQTAIPPGPPMNNSIKSIAKLYDALTLLSKYYIALYTSQSGQLAGRYEKLVKLSGCQLTQFVYPFITYVQTTQSEKLSAIPKQKSKKKGKAKASSNEDGDAFHVMKGKAGMVMRESKLVTNLIYSIEQYERFVLRLSKKSKINLLQDFRLSTCRDFRISNAAVEAALNKSSESEESSDDEKENEENDQPKAKKRKK</sequence>
<dbReference type="EMBL" id="JAIZAY010000009">
    <property type="protein sequence ID" value="KAJ8035861.1"/>
    <property type="molecule type" value="Genomic_DNA"/>
</dbReference>
<protein>
    <submittedName>
        <fullName evidence="9">Fanconi anemia group I protein-like</fullName>
    </submittedName>
</protein>
<evidence type="ECO:0000259" key="8">
    <source>
        <dbReference type="Pfam" id="PF14680"/>
    </source>
</evidence>
<dbReference type="PANTHER" id="PTHR21818">
    <property type="entry name" value="BC025462 PROTEIN"/>
    <property type="match status" value="1"/>
</dbReference>
<evidence type="ECO:0000259" key="6">
    <source>
        <dbReference type="Pfam" id="PF14678"/>
    </source>
</evidence>
<feature type="domain" description="FANCI solenoid 4" evidence="6">
    <location>
        <begin position="1055"/>
        <end position="1322"/>
    </location>
</feature>
<evidence type="ECO:0000259" key="3">
    <source>
        <dbReference type="Pfam" id="PF14675"/>
    </source>
</evidence>
<accession>A0A9Q1BZL1</accession>
<dbReference type="InterPro" id="IPR029315">
    <property type="entry name" value="FANCI_S2"/>
</dbReference>
<feature type="region of interest" description="Disordered" evidence="2">
    <location>
        <begin position="1325"/>
        <end position="1354"/>
    </location>
</feature>
<evidence type="ECO:0000256" key="2">
    <source>
        <dbReference type="SAM" id="MobiDB-lite"/>
    </source>
</evidence>
<feature type="region of interest" description="Disordered" evidence="2">
    <location>
        <begin position="790"/>
        <end position="817"/>
    </location>
</feature>
<dbReference type="InterPro" id="IPR029310">
    <property type="entry name" value="FANCI_HD1"/>
</dbReference>
<proteinExistence type="predicted"/>
<dbReference type="GO" id="GO:0006281">
    <property type="term" value="P:DNA repair"/>
    <property type="evidence" value="ECO:0007669"/>
    <property type="project" value="InterPro"/>
</dbReference>
<comment type="caution">
    <text evidence="9">The sequence shown here is derived from an EMBL/GenBank/DDBJ whole genome shotgun (WGS) entry which is preliminary data.</text>
</comment>
<keyword evidence="1" id="KW-0175">Coiled coil</keyword>
<dbReference type="InterPro" id="IPR026171">
    <property type="entry name" value="FANCI"/>
</dbReference>
<dbReference type="GO" id="GO:0070182">
    <property type="term" value="F:DNA polymerase binding"/>
    <property type="evidence" value="ECO:0007669"/>
    <property type="project" value="TreeGrafter"/>
</dbReference>